<dbReference type="PANTHER" id="PTHR31286">
    <property type="entry name" value="GLYCINE-RICH CELL WALL STRUCTURAL PROTEIN 1.8-LIKE"/>
    <property type="match status" value="1"/>
</dbReference>
<sequence>MNHTQEILDLQSNETEAQEEIPVTLLLKPFGFKQPPPKVVIPRLLQAWNIKRGVTISPKKYTDDILICPSKDKWDMLHVERHRAWSVQGAHMMITQWDKGLSLEEIKFETITFWIQIRGIPPELLSKTNIIRLAEKARKVLEIDWKDTPSLLKWYVTPRALVQVPVSNPLCPGRRINRKKGNPTWVFFKYEYLKTLCYDCGILGHDQAHCTSETPAPLNLYGSWLRFDNQMDILPPQARRERRLTQRTTSYVVPTKAPASRGGWEHESLLKLNWPLIPSTQALSMIKPRLRPNSMQSPTSTEAQSMLAYQKPRPTQWAVLFIARSSTEAHTFSVAIPKPKTKQGLAQAAVQPISGPLYPQPHSKPAASLQLEARFTVPPRKRKNEMGLEDYLNLAAPFSRILKKMAITIGEEMYRDWHSMQEIGGPEPH</sequence>
<dbReference type="EMBL" id="PGOL01005283">
    <property type="protein sequence ID" value="PKI35497.1"/>
    <property type="molecule type" value="Genomic_DNA"/>
</dbReference>
<keyword evidence="3" id="KW-1185">Reference proteome</keyword>
<reference evidence="2 3" key="1">
    <citation type="submission" date="2017-11" db="EMBL/GenBank/DDBJ databases">
        <title>De-novo sequencing of pomegranate (Punica granatum L.) genome.</title>
        <authorList>
            <person name="Akparov Z."/>
            <person name="Amiraslanov A."/>
            <person name="Hajiyeva S."/>
            <person name="Abbasov M."/>
            <person name="Kaur K."/>
            <person name="Hamwieh A."/>
            <person name="Solovyev V."/>
            <person name="Salamov A."/>
            <person name="Braich B."/>
            <person name="Kosarev P."/>
            <person name="Mahmoud A."/>
            <person name="Hajiyev E."/>
            <person name="Babayeva S."/>
            <person name="Izzatullayeva V."/>
            <person name="Mammadov A."/>
            <person name="Mammadov A."/>
            <person name="Sharifova S."/>
            <person name="Ojaghi J."/>
            <person name="Eynullazada K."/>
            <person name="Bayramov B."/>
            <person name="Abdulazimova A."/>
            <person name="Shahmuradov I."/>
        </authorList>
    </citation>
    <scope>NUCLEOTIDE SEQUENCE [LARGE SCALE GENOMIC DNA]</scope>
    <source>
        <strain evidence="3">cv. AG2017</strain>
        <tissue evidence="2">Leaf</tissue>
    </source>
</reference>
<feature type="domain" description="Zinc knuckle CX2CX4HX4C" evidence="1">
    <location>
        <begin position="166"/>
        <end position="211"/>
    </location>
</feature>
<dbReference type="Proteomes" id="UP000233551">
    <property type="component" value="Unassembled WGS sequence"/>
</dbReference>
<name>A0A2I0HUW6_PUNGR</name>
<dbReference type="PANTHER" id="PTHR31286:SF167">
    <property type="entry name" value="OS09G0268800 PROTEIN"/>
    <property type="match status" value="1"/>
</dbReference>
<dbReference type="InterPro" id="IPR040256">
    <property type="entry name" value="At4g02000-like"/>
</dbReference>
<dbReference type="InterPro" id="IPR025836">
    <property type="entry name" value="Zn_knuckle_CX2CX4HX4C"/>
</dbReference>
<proteinExistence type="predicted"/>
<evidence type="ECO:0000259" key="1">
    <source>
        <dbReference type="Pfam" id="PF14392"/>
    </source>
</evidence>
<evidence type="ECO:0000313" key="2">
    <source>
        <dbReference type="EMBL" id="PKI35497.1"/>
    </source>
</evidence>
<gene>
    <name evidence="2" type="ORF">CRG98_044120</name>
</gene>
<dbReference type="Pfam" id="PF14392">
    <property type="entry name" value="zf-CCHC_4"/>
    <property type="match status" value="1"/>
</dbReference>
<evidence type="ECO:0000313" key="3">
    <source>
        <dbReference type="Proteomes" id="UP000233551"/>
    </source>
</evidence>
<comment type="caution">
    <text evidence="2">The sequence shown here is derived from an EMBL/GenBank/DDBJ whole genome shotgun (WGS) entry which is preliminary data.</text>
</comment>
<organism evidence="2 3">
    <name type="scientific">Punica granatum</name>
    <name type="common">Pomegranate</name>
    <dbReference type="NCBI Taxonomy" id="22663"/>
    <lineage>
        <taxon>Eukaryota</taxon>
        <taxon>Viridiplantae</taxon>
        <taxon>Streptophyta</taxon>
        <taxon>Embryophyta</taxon>
        <taxon>Tracheophyta</taxon>
        <taxon>Spermatophyta</taxon>
        <taxon>Magnoliopsida</taxon>
        <taxon>eudicotyledons</taxon>
        <taxon>Gunneridae</taxon>
        <taxon>Pentapetalae</taxon>
        <taxon>rosids</taxon>
        <taxon>malvids</taxon>
        <taxon>Myrtales</taxon>
        <taxon>Lythraceae</taxon>
        <taxon>Punica</taxon>
    </lineage>
</organism>
<accession>A0A2I0HUW6</accession>
<dbReference type="AlphaFoldDB" id="A0A2I0HUW6"/>
<protein>
    <recommendedName>
        <fullName evidence="1">Zinc knuckle CX2CX4HX4C domain-containing protein</fullName>
    </recommendedName>
</protein>